<evidence type="ECO:0000313" key="1">
    <source>
        <dbReference type="EMBL" id="KAE8374422.1"/>
    </source>
</evidence>
<accession>A0A5N7AX57</accession>
<dbReference type="AlphaFoldDB" id="A0A5N7AX57"/>
<gene>
    <name evidence="1" type="ORF">BDV26DRAFT_270022</name>
</gene>
<protein>
    <submittedName>
        <fullName evidence="1">Uncharacterized protein</fullName>
    </submittedName>
</protein>
<name>A0A5N7AX57_9EURO</name>
<organism evidence="1 2">
    <name type="scientific">Aspergillus bertholletiae</name>
    <dbReference type="NCBI Taxonomy" id="1226010"/>
    <lineage>
        <taxon>Eukaryota</taxon>
        <taxon>Fungi</taxon>
        <taxon>Dikarya</taxon>
        <taxon>Ascomycota</taxon>
        <taxon>Pezizomycotina</taxon>
        <taxon>Eurotiomycetes</taxon>
        <taxon>Eurotiomycetidae</taxon>
        <taxon>Eurotiales</taxon>
        <taxon>Aspergillaceae</taxon>
        <taxon>Aspergillus</taxon>
        <taxon>Aspergillus subgen. Circumdati</taxon>
    </lineage>
</organism>
<dbReference type="Proteomes" id="UP000326198">
    <property type="component" value="Unassembled WGS sequence"/>
</dbReference>
<sequence length="84" mass="9366">MRLCRTEFQGPRHNGPGQARCVGELIMTALLSGGLFPGVRCLRTEVRTYGSRGTVAVIETSLLRMVDTTLTSYKKRRMLSHGIR</sequence>
<evidence type="ECO:0000313" key="2">
    <source>
        <dbReference type="Proteomes" id="UP000326198"/>
    </source>
</evidence>
<reference evidence="1 2" key="1">
    <citation type="submission" date="2019-04" db="EMBL/GenBank/DDBJ databases">
        <title>Friends and foes A comparative genomics studyof 23 Aspergillus species from section Flavi.</title>
        <authorList>
            <consortium name="DOE Joint Genome Institute"/>
            <person name="Kjaerbolling I."/>
            <person name="Vesth T."/>
            <person name="Frisvad J.C."/>
            <person name="Nybo J.L."/>
            <person name="Theobald S."/>
            <person name="Kildgaard S."/>
            <person name="Isbrandt T."/>
            <person name="Kuo A."/>
            <person name="Sato A."/>
            <person name="Lyhne E.K."/>
            <person name="Kogle M.E."/>
            <person name="Wiebenga A."/>
            <person name="Kun R.S."/>
            <person name="Lubbers R.J."/>
            <person name="Makela M.R."/>
            <person name="Barry K."/>
            <person name="Chovatia M."/>
            <person name="Clum A."/>
            <person name="Daum C."/>
            <person name="Haridas S."/>
            <person name="He G."/>
            <person name="LaButti K."/>
            <person name="Lipzen A."/>
            <person name="Mondo S."/>
            <person name="Riley R."/>
            <person name="Salamov A."/>
            <person name="Simmons B.A."/>
            <person name="Magnuson J.K."/>
            <person name="Henrissat B."/>
            <person name="Mortensen U.H."/>
            <person name="Larsen T.O."/>
            <person name="Devries R.P."/>
            <person name="Grigoriev I.V."/>
            <person name="Machida M."/>
            <person name="Baker S.E."/>
            <person name="Andersen M.R."/>
        </authorList>
    </citation>
    <scope>NUCLEOTIDE SEQUENCE [LARGE SCALE GENOMIC DNA]</scope>
    <source>
        <strain evidence="1 2">IBT 29228</strain>
    </source>
</reference>
<proteinExistence type="predicted"/>
<dbReference type="EMBL" id="ML736285">
    <property type="protein sequence ID" value="KAE8374422.1"/>
    <property type="molecule type" value="Genomic_DNA"/>
</dbReference>
<keyword evidence="2" id="KW-1185">Reference proteome</keyword>